<feature type="compositionally biased region" description="Basic and acidic residues" evidence="1">
    <location>
        <begin position="173"/>
        <end position="191"/>
    </location>
</feature>
<proteinExistence type="predicted"/>
<feature type="compositionally biased region" description="Basic residues" evidence="1">
    <location>
        <begin position="236"/>
        <end position="251"/>
    </location>
</feature>
<feature type="non-terminal residue" evidence="2">
    <location>
        <position position="1"/>
    </location>
</feature>
<dbReference type="EMBL" id="CADCUM010000003">
    <property type="protein sequence ID" value="CAA9366595.1"/>
    <property type="molecule type" value="Genomic_DNA"/>
</dbReference>
<feature type="non-terminal residue" evidence="2">
    <location>
        <position position="251"/>
    </location>
</feature>
<feature type="compositionally biased region" description="Basic residues" evidence="1">
    <location>
        <begin position="26"/>
        <end position="37"/>
    </location>
</feature>
<dbReference type="AlphaFoldDB" id="A0A6J4MTU4"/>
<feature type="region of interest" description="Disordered" evidence="1">
    <location>
        <begin position="117"/>
        <end position="251"/>
    </location>
</feature>
<feature type="compositionally biased region" description="Low complexity" evidence="1">
    <location>
        <begin position="226"/>
        <end position="235"/>
    </location>
</feature>
<protein>
    <submittedName>
        <fullName evidence="2">Transcriptional regulator, GntR family, in hypothetical Actinobacterial gene cluster</fullName>
    </submittedName>
</protein>
<gene>
    <name evidence="2" type="ORF">AVDCRST_MAG32-112</name>
</gene>
<organism evidence="2">
    <name type="scientific">uncultured Nocardioides sp</name>
    <dbReference type="NCBI Taxonomy" id="198441"/>
    <lineage>
        <taxon>Bacteria</taxon>
        <taxon>Bacillati</taxon>
        <taxon>Actinomycetota</taxon>
        <taxon>Actinomycetes</taxon>
        <taxon>Propionibacteriales</taxon>
        <taxon>Nocardioidaceae</taxon>
        <taxon>Nocardioides</taxon>
        <taxon>environmental samples</taxon>
    </lineage>
</organism>
<evidence type="ECO:0000313" key="2">
    <source>
        <dbReference type="EMBL" id="CAA9366595.1"/>
    </source>
</evidence>
<accession>A0A6J4MTU4</accession>
<feature type="compositionally biased region" description="Basic residues" evidence="1">
    <location>
        <begin position="149"/>
        <end position="161"/>
    </location>
</feature>
<sequence>EHCARAGGESTQGGRPGARGAPRGPRAPRLRGVRRAAGHRDPPRRLPARLDAATGARAGGTDGGLPVHAARGDRGAAHRRHGAHDAGPRRRDGGRLPTRGAVGRWVAGAVRAARGAPRLAGLPADRRARRLRPRGQPHAVGHRADAHHHQPRRGRPGRGRRGPPPGRLTPAPRHRERDRLAEDGRCGDRGPGRPARHAPGHPGAGGQHRALDPAAPGDRGRRAGRGARTGPARHGAALRRHRRPAARTARM</sequence>
<name>A0A6J4MTU4_9ACTN</name>
<reference evidence="2" key="1">
    <citation type="submission" date="2020-02" db="EMBL/GenBank/DDBJ databases">
        <authorList>
            <person name="Meier V. D."/>
        </authorList>
    </citation>
    <scope>NUCLEOTIDE SEQUENCE</scope>
    <source>
        <strain evidence="2">AVDCRST_MAG32</strain>
    </source>
</reference>
<feature type="compositionally biased region" description="Basic and acidic residues" evidence="1">
    <location>
        <begin position="83"/>
        <end position="94"/>
    </location>
</feature>
<evidence type="ECO:0000256" key="1">
    <source>
        <dbReference type="SAM" id="MobiDB-lite"/>
    </source>
</evidence>
<feature type="region of interest" description="Disordered" evidence="1">
    <location>
        <begin position="1"/>
        <end position="102"/>
    </location>
</feature>